<gene>
    <name evidence="1" type="ORF">ABH992_007624</name>
</gene>
<dbReference type="EMBL" id="JBGBZN010000002">
    <property type="protein sequence ID" value="MEY9475225.1"/>
    <property type="molecule type" value="Genomic_DNA"/>
</dbReference>
<keyword evidence="2" id="KW-1185">Reference proteome</keyword>
<comment type="caution">
    <text evidence="1">The sequence shown here is derived from an EMBL/GenBank/DDBJ whole genome shotgun (WGS) entry which is preliminary data.</text>
</comment>
<evidence type="ECO:0000313" key="2">
    <source>
        <dbReference type="Proteomes" id="UP001565474"/>
    </source>
</evidence>
<evidence type="ECO:0000313" key="1">
    <source>
        <dbReference type="EMBL" id="MEY9475225.1"/>
    </source>
</evidence>
<organism evidence="1 2">
    <name type="scientific">Bradyrhizobium yuanmingense</name>
    <dbReference type="NCBI Taxonomy" id="108015"/>
    <lineage>
        <taxon>Bacteria</taxon>
        <taxon>Pseudomonadati</taxon>
        <taxon>Pseudomonadota</taxon>
        <taxon>Alphaproteobacteria</taxon>
        <taxon>Hyphomicrobiales</taxon>
        <taxon>Nitrobacteraceae</taxon>
        <taxon>Bradyrhizobium</taxon>
    </lineage>
</organism>
<dbReference type="Proteomes" id="UP001565474">
    <property type="component" value="Unassembled WGS sequence"/>
</dbReference>
<reference evidence="1 2" key="1">
    <citation type="submission" date="2024-07" db="EMBL/GenBank/DDBJ databases">
        <title>Genomic Encyclopedia of Type Strains, Phase V (KMG-V): Genome sequencing to study the core and pangenomes of soil and plant-associated prokaryotes.</title>
        <authorList>
            <person name="Whitman W."/>
        </authorList>
    </citation>
    <scope>NUCLEOTIDE SEQUENCE [LARGE SCALE GENOMIC DNA]</scope>
    <source>
        <strain evidence="1 2">USDA 222</strain>
    </source>
</reference>
<accession>A0ABV4GTD9</accession>
<protein>
    <submittedName>
        <fullName evidence="1">Uncharacterized protein</fullName>
    </submittedName>
</protein>
<proteinExistence type="predicted"/>
<name>A0ABV4GTD9_9BRAD</name>
<sequence length="120" mass="13262">MFCADDAPSASSPNGVRRRSRRRLAALRRRVMPARVMGFSFALAMPQPSIDRAAMIAALNLLAAAVSRSTRAAQFSWSRVNCPRIFLSFVCALSMSIFTEVDGHGPILISFTVERAVRFR</sequence>